<feature type="transmembrane region" description="Helical" evidence="1">
    <location>
        <begin position="72"/>
        <end position="98"/>
    </location>
</feature>
<dbReference type="RefSeq" id="WP_096353953.1">
    <property type="nucleotide sequence ID" value="NZ_AP014946.1"/>
</dbReference>
<dbReference type="EMBL" id="AP014946">
    <property type="protein sequence ID" value="BAT59075.1"/>
    <property type="molecule type" value="Genomic_DNA"/>
</dbReference>
<gene>
    <name evidence="2" type="ORF">GJW-30_1_01604</name>
</gene>
<feature type="transmembrane region" description="Helical" evidence="1">
    <location>
        <begin position="40"/>
        <end position="60"/>
    </location>
</feature>
<reference evidence="2 3" key="1">
    <citation type="submission" date="2015-08" db="EMBL/GenBank/DDBJ databases">
        <title>Investigation of the bacterial diversity of lava forest soil.</title>
        <authorList>
            <person name="Lee J.S."/>
        </authorList>
    </citation>
    <scope>NUCLEOTIDE SEQUENCE [LARGE SCALE GENOMIC DNA]</scope>
    <source>
        <strain evidence="2 3">GJW-30</strain>
    </source>
</reference>
<keyword evidence="1" id="KW-1133">Transmembrane helix</keyword>
<evidence type="ECO:0000313" key="2">
    <source>
        <dbReference type="EMBL" id="BAT59075.1"/>
    </source>
</evidence>
<dbReference type="KEGG" id="vgo:GJW-30_1_01604"/>
<organism evidence="2 3">
    <name type="scientific">Variibacter gotjawalensis</name>
    <dbReference type="NCBI Taxonomy" id="1333996"/>
    <lineage>
        <taxon>Bacteria</taxon>
        <taxon>Pseudomonadati</taxon>
        <taxon>Pseudomonadota</taxon>
        <taxon>Alphaproteobacteria</taxon>
        <taxon>Hyphomicrobiales</taxon>
        <taxon>Nitrobacteraceae</taxon>
        <taxon>Variibacter</taxon>
    </lineage>
</organism>
<dbReference type="AlphaFoldDB" id="A0A0S3PT60"/>
<protein>
    <recommendedName>
        <fullName evidence="4">DUF4383 domain-containing protein</fullName>
    </recommendedName>
</protein>
<evidence type="ECO:0000256" key="1">
    <source>
        <dbReference type="SAM" id="Phobius"/>
    </source>
</evidence>
<name>A0A0S3PT60_9BRAD</name>
<dbReference type="Proteomes" id="UP000236884">
    <property type="component" value="Chromosome"/>
</dbReference>
<evidence type="ECO:0008006" key="4">
    <source>
        <dbReference type="Google" id="ProtNLM"/>
    </source>
</evidence>
<keyword evidence="1" id="KW-0812">Transmembrane</keyword>
<accession>A0A0S3PT60</accession>
<keyword evidence="3" id="KW-1185">Reference proteome</keyword>
<evidence type="ECO:0000313" key="3">
    <source>
        <dbReference type="Proteomes" id="UP000236884"/>
    </source>
</evidence>
<sequence>MDLIRLLAWGYAAALAFVIAIGYVPAFIDQNNLIFGLFARTWYGDGLHLVSLIWAAIAAMTSRNASDLFFRLFGVMYFADGVLGLLTGSGYLDFGIFIAGVRDLPLATRFFANAPHLLLGGVAILIGFVLSPRVPQVRHA</sequence>
<proteinExistence type="predicted"/>
<feature type="transmembrane region" description="Helical" evidence="1">
    <location>
        <begin position="7"/>
        <end position="28"/>
    </location>
</feature>
<feature type="transmembrane region" description="Helical" evidence="1">
    <location>
        <begin position="110"/>
        <end position="130"/>
    </location>
</feature>
<keyword evidence="1" id="KW-0472">Membrane</keyword>
<dbReference type="OrthoDB" id="8369778at2"/>